<dbReference type="PANTHER" id="PTHR21666">
    <property type="entry name" value="PEPTIDASE-RELATED"/>
    <property type="match status" value="1"/>
</dbReference>
<keyword evidence="1" id="KW-0732">Signal</keyword>
<name>A0A949JMP1_9ACTN</name>
<dbReference type="Pfam" id="PF01551">
    <property type="entry name" value="Peptidase_M23"/>
    <property type="match status" value="1"/>
</dbReference>
<keyword evidence="4" id="KW-1185">Reference proteome</keyword>
<dbReference type="Proteomes" id="UP000694501">
    <property type="component" value="Unassembled WGS sequence"/>
</dbReference>
<reference evidence="3" key="1">
    <citation type="submission" date="2021-06" db="EMBL/GenBank/DDBJ databases">
        <title>Sequencing of actinobacteria type strains.</title>
        <authorList>
            <person name="Nguyen G.-S."/>
            <person name="Wentzel A."/>
        </authorList>
    </citation>
    <scope>NUCLEOTIDE SEQUENCE</scope>
    <source>
        <strain evidence="3">P38-E01</strain>
    </source>
</reference>
<sequence>MKKRTGIVPAMILMAGLAAPSASAAGTTDATAADQRAQATNFQLPFTCGDPWRLDTWGHNPALDMVAEPDQHGTEGAPLLASEAGTVNLSFWHDNAGNVVQIDHGGGYFTTYIHLESRSVEVGDTVAQGAGIGFVGRTGAGANDHPHLHFELGIDADGDGQASWGAAGSERVNAVFDGVEYAGAAQTWRDVVSNNC</sequence>
<evidence type="ECO:0000259" key="2">
    <source>
        <dbReference type="Pfam" id="PF01551"/>
    </source>
</evidence>
<comment type="caution">
    <text evidence="3">The sequence shown here is derived from an EMBL/GenBank/DDBJ whole genome shotgun (WGS) entry which is preliminary data.</text>
</comment>
<dbReference type="PANTHER" id="PTHR21666:SF270">
    <property type="entry name" value="MUREIN HYDROLASE ACTIVATOR ENVC"/>
    <property type="match status" value="1"/>
</dbReference>
<dbReference type="CDD" id="cd12797">
    <property type="entry name" value="M23_peptidase"/>
    <property type="match status" value="1"/>
</dbReference>
<organism evidence="3 4">
    <name type="scientific">Streptomyces tardus</name>
    <dbReference type="NCBI Taxonomy" id="2780544"/>
    <lineage>
        <taxon>Bacteria</taxon>
        <taxon>Bacillati</taxon>
        <taxon>Actinomycetota</taxon>
        <taxon>Actinomycetes</taxon>
        <taxon>Kitasatosporales</taxon>
        <taxon>Streptomycetaceae</taxon>
        <taxon>Streptomyces</taxon>
    </lineage>
</organism>
<dbReference type="InterPro" id="IPR016047">
    <property type="entry name" value="M23ase_b-sheet_dom"/>
</dbReference>
<accession>A0A949JMP1</accession>
<gene>
    <name evidence="3" type="ORF">JGS22_009950</name>
</gene>
<dbReference type="GO" id="GO:0004222">
    <property type="term" value="F:metalloendopeptidase activity"/>
    <property type="evidence" value="ECO:0007669"/>
    <property type="project" value="TreeGrafter"/>
</dbReference>
<protein>
    <submittedName>
        <fullName evidence="3">M23 family metallopeptidase</fullName>
    </submittedName>
</protein>
<evidence type="ECO:0000256" key="1">
    <source>
        <dbReference type="SAM" id="SignalP"/>
    </source>
</evidence>
<dbReference type="InterPro" id="IPR050570">
    <property type="entry name" value="Cell_wall_metabolism_enzyme"/>
</dbReference>
<evidence type="ECO:0000313" key="4">
    <source>
        <dbReference type="Proteomes" id="UP000694501"/>
    </source>
</evidence>
<dbReference type="InterPro" id="IPR011055">
    <property type="entry name" value="Dup_hybrid_motif"/>
</dbReference>
<feature type="chain" id="PRO_5037880353" evidence="1">
    <location>
        <begin position="25"/>
        <end position="196"/>
    </location>
</feature>
<evidence type="ECO:0000313" key="3">
    <source>
        <dbReference type="EMBL" id="MBU7597931.1"/>
    </source>
</evidence>
<dbReference type="AlphaFoldDB" id="A0A949JMP1"/>
<feature type="domain" description="M23ase beta-sheet core" evidence="2">
    <location>
        <begin position="73"/>
        <end position="153"/>
    </location>
</feature>
<dbReference type="SUPFAM" id="SSF51261">
    <property type="entry name" value="Duplicated hybrid motif"/>
    <property type="match status" value="1"/>
</dbReference>
<dbReference type="EMBL" id="JAELVF020000001">
    <property type="protein sequence ID" value="MBU7597931.1"/>
    <property type="molecule type" value="Genomic_DNA"/>
</dbReference>
<dbReference type="RefSeq" id="WP_211040947.1">
    <property type="nucleotide sequence ID" value="NZ_JAELVF020000001.1"/>
</dbReference>
<dbReference type="Gene3D" id="2.70.70.10">
    <property type="entry name" value="Glucose Permease (Domain IIA)"/>
    <property type="match status" value="1"/>
</dbReference>
<feature type="signal peptide" evidence="1">
    <location>
        <begin position="1"/>
        <end position="24"/>
    </location>
</feature>
<proteinExistence type="predicted"/>